<gene>
    <name evidence="2" type="ORF">FKR81_34290</name>
</gene>
<accession>A0A563EJE5</accession>
<dbReference type="OrthoDB" id="3295547at2"/>
<dbReference type="EMBL" id="VOBR01000029">
    <property type="protein sequence ID" value="TWP46879.1"/>
    <property type="molecule type" value="Genomic_DNA"/>
</dbReference>
<sequence>MRWKACAITVLLVVAGCGGKAPLGLVQTIAPPVWADPNCPPPDKDPLPGGEQVTRGSIPDGFATTWVLRCRTEVREIQGKGEWTIQIAERSDTNAQELVDQLRRPSDGPTASACTMELVVPPYFLLVDAAGRAVLPQVPVDSCGKPRIEARKALEALPFRTIAETPVVQVQSQQSMDAGCSESYKDLIAIEASSAEPGPATPIWRTAVGAIGVCVYETQQEVGKFVAGHTIRDDAAKSLLAALDNAVPAAVCTAQHTKFALLSVPGEATSVVVELDGCRRLLRPDQTVGQLDESVIAMIRTT</sequence>
<name>A0A563EJE5_9PSEU</name>
<comment type="caution">
    <text evidence="2">The sequence shown here is derived from an EMBL/GenBank/DDBJ whole genome shotgun (WGS) entry which is preliminary data.</text>
</comment>
<feature type="region of interest" description="Disordered" evidence="1">
    <location>
        <begin position="36"/>
        <end position="57"/>
    </location>
</feature>
<dbReference type="RefSeq" id="WP_146358388.1">
    <property type="nucleotide sequence ID" value="NZ_VOBR01000029.1"/>
</dbReference>
<evidence type="ECO:0000313" key="3">
    <source>
        <dbReference type="Proteomes" id="UP000316639"/>
    </source>
</evidence>
<evidence type="ECO:0000256" key="1">
    <source>
        <dbReference type="SAM" id="MobiDB-lite"/>
    </source>
</evidence>
<organism evidence="2 3">
    <name type="scientific">Lentzea tibetensis</name>
    <dbReference type="NCBI Taxonomy" id="2591470"/>
    <lineage>
        <taxon>Bacteria</taxon>
        <taxon>Bacillati</taxon>
        <taxon>Actinomycetota</taxon>
        <taxon>Actinomycetes</taxon>
        <taxon>Pseudonocardiales</taxon>
        <taxon>Pseudonocardiaceae</taxon>
        <taxon>Lentzea</taxon>
    </lineage>
</organism>
<dbReference type="Proteomes" id="UP000316639">
    <property type="component" value="Unassembled WGS sequence"/>
</dbReference>
<keyword evidence="3" id="KW-1185">Reference proteome</keyword>
<dbReference type="AlphaFoldDB" id="A0A563EJE5"/>
<proteinExistence type="predicted"/>
<reference evidence="2 3" key="1">
    <citation type="submission" date="2019-07" db="EMBL/GenBank/DDBJ databases">
        <title>Lentzea xizangensis sp. nov., isolated from Qinghai-Tibetan Plateau Soils.</title>
        <authorList>
            <person name="Huang J."/>
        </authorList>
    </citation>
    <scope>NUCLEOTIDE SEQUENCE [LARGE SCALE GENOMIC DNA]</scope>
    <source>
        <strain evidence="2 3">FXJ1.1311</strain>
    </source>
</reference>
<dbReference type="PROSITE" id="PS51257">
    <property type="entry name" value="PROKAR_LIPOPROTEIN"/>
    <property type="match status" value="1"/>
</dbReference>
<evidence type="ECO:0000313" key="2">
    <source>
        <dbReference type="EMBL" id="TWP46879.1"/>
    </source>
</evidence>
<protein>
    <submittedName>
        <fullName evidence="2">Uncharacterized protein</fullName>
    </submittedName>
</protein>